<name>A0A834WI90_9FABA</name>
<dbReference type="InterPro" id="IPR033897">
    <property type="entry name" value="SRF-like_MADS-box"/>
</dbReference>
<dbReference type="GO" id="GO:0000978">
    <property type="term" value="F:RNA polymerase II cis-regulatory region sequence-specific DNA binding"/>
    <property type="evidence" value="ECO:0007669"/>
    <property type="project" value="TreeGrafter"/>
</dbReference>
<evidence type="ECO:0000259" key="6">
    <source>
        <dbReference type="PROSITE" id="PS50066"/>
    </source>
</evidence>
<dbReference type="InterPro" id="IPR002100">
    <property type="entry name" value="TF_MADSbox"/>
</dbReference>
<organism evidence="7 8">
    <name type="scientific">Senna tora</name>
    <dbReference type="NCBI Taxonomy" id="362788"/>
    <lineage>
        <taxon>Eukaryota</taxon>
        <taxon>Viridiplantae</taxon>
        <taxon>Streptophyta</taxon>
        <taxon>Embryophyta</taxon>
        <taxon>Tracheophyta</taxon>
        <taxon>Spermatophyta</taxon>
        <taxon>Magnoliopsida</taxon>
        <taxon>eudicotyledons</taxon>
        <taxon>Gunneridae</taxon>
        <taxon>Pentapetalae</taxon>
        <taxon>rosids</taxon>
        <taxon>fabids</taxon>
        <taxon>Fabales</taxon>
        <taxon>Fabaceae</taxon>
        <taxon>Caesalpinioideae</taxon>
        <taxon>Cassia clade</taxon>
        <taxon>Senna</taxon>
    </lineage>
</organism>
<keyword evidence="3" id="KW-0238">DNA-binding</keyword>
<comment type="subcellular location">
    <subcellularLocation>
        <location evidence="1">Nucleus</location>
    </subcellularLocation>
</comment>
<dbReference type="GO" id="GO:0045944">
    <property type="term" value="P:positive regulation of transcription by RNA polymerase II"/>
    <property type="evidence" value="ECO:0007669"/>
    <property type="project" value="InterPro"/>
</dbReference>
<keyword evidence="8" id="KW-1185">Reference proteome</keyword>
<keyword evidence="2" id="KW-0805">Transcription regulation</keyword>
<dbReference type="SUPFAM" id="SSF55455">
    <property type="entry name" value="SRF-like"/>
    <property type="match status" value="1"/>
</dbReference>
<dbReference type="FunFam" id="3.40.1810.10:FF:000024">
    <property type="entry name" value="Agamous-like MADS-box protein AGL80"/>
    <property type="match status" value="1"/>
</dbReference>
<dbReference type="GO" id="GO:0005634">
    <property type="term" value="C:nucleus"/>
    <property type="evidence" value="ECO:0007669"/>
    <property type="project" value="UniProtKB-SubCell"/>
</dbReference>
<sequence length="253" mass="29045">MLFTEEPGLSRHEIEFSAIIFDRALTVPLLKAGGLPAFQLQISELLRPLSESINSNMSSFFRASRPRVRFEYISNEGARRSSFKKRKEGVMKKMSELTTLCGIEACAVIFSPFNPGPEVWPNVMGVHHVVSQYRKMAGIQKRSVLDQQSFIKQTIAKTMHQLERLRKETRERQTEYLMHQCMAGMNLRSLSISDMYCTRRLLEKKIADIDKKIREKEEVPPTPTAASLDDNGLHLAFGDISQEENAFWFKLFP</sequence>
<evidence type="ECO:0000256" key="2">
    <source>
        <dbReference type="ARBA" id="ARBA00023015"/>
    </source>
</evidence>
<gene>
    <name evidence="7" type="ORF">G2W53_023484</name>
</gene>
<accession>A0A834WI90</accession>
<keyword evidence="4" id="KW-0804">Transcription</keyword>
<dbReference type="PRINTS" id="PR00404">
    <property type="entry name" value="MADSDOMAIN"/>
</dbReference>
<dbReference type="PROSITE" id="PS50066">
    <property type="entry name" value="MADS_BOX_2"/>
    <property type="match status" value="1"/>
</dbReference>
<dbReference type="PANTHER" id="PTHR11945:SF387">
    <property type="entry name" value="AGAMOUS-LIKE MADS-BOX PROTEIN AGL80"/>
    <property type="match status" value="1"/>
</dbReference>
<dbReference type="GO" id="GO:0046983">
    <property type="term" value="F:protein dimerization activity"/>
    <property type="evidence" value="ECO:0007669"/>
    <property type="project" value="InterPro"/>
</dbReference>
<dbReference type="Gene3D" id="3.40.1810.10">
    <property type="entry name" value="Transcription factor, MADS-box"/>
    <property type="match status" value="1"/>
</dbReference>
<dbReference type="Pfam" id="PF00319">
    <property type="entry name" value="SRF-TF"/>
    <property type="match status" value="1"/>
</dbReference>
<dbReference type="OrthoDB" id="779403at2759"/>
<dbReference type="SMART" id="SM00432">
    <property type="entry name" value="MADS"/>
    <property type="match status" value="1"/>
</dbReference>
<evidence type="ECO:0000256" key="1">
    <source>
        <dbReference type="ARBA" id="ARBA00004123"/>
    </source>
</evidence>
<evidence type="ECO:0000256" key="5">
    <source>
        <dbReference type="ARBA" id="ARBA00023242"/>
    </source>
</evidence>
<proteinExistence type="predicted"/>
<reference evidence="7" key="1">
    <citation type="submission" date="2020-09" db="EMBL/GenBank/DDBJ databases">
        <title>Genome-Enabled Discovery of Anthraquinone Biosynthesis in Senna tora.</title>
        <authorList>
            <person name="Kang S.-H."/>
            <person name="Pandey R.P."/>
            <person name="Lee C.-M."/>
            <person name="Sim J.-S."/>
            <person name="Jeong J.-T."/>
            <person name="Choi B.-S."/>
            <person name="Jung M."/>
            <person name="Ginzburg D."/>
            <person name="Zhao K."/>
            <person name="Won S.Y."/>
            <person name="Oh T.-J."/>
            <person name="Yu Y."/>
            <person name="Kim N.-H."/>
            <person name="Lee O.R."/>
            <person name="Lee T.-H."/>
            <person name="Bashyal P."/>
            <person name="Kim T.-S."/>
            <person name="Lee W.-H."/>
            <person name="Kawkins C."/>
            <person name="Kim C.-K."/>
            <person name="Kim J.S."/>
            <person name="Ahn B.O."/>
            <person name="Rhee S.Y."/>
            <person name="Sohng J.K."/>
        </authorList>
    </citation>
    <scope>NUCLEOTIDE SEQUENCE</scope>
    <source>
        <tissue evidence="7">Leaf</tissue>
    </source>
</reference>
<dbReference type="GO" id="GO:0000981">
    <property type="term" value="F:DNA-binding transcription factor activity, RNA polymerase II-specific"/>
    <property type="evidence" value="ECO:0007669"/>
    <property type="project" value="InterPro"/>
</dbReference>
<dbReference type="AlphaFoldDB" id="A0A834WI90"/>
<evidence type="ECO:0000256" key="4">
    <source>
        <dbReference type="ARBA" id="ARBA00023163"/>
    </source>
</evidence>
<dbReference type="PANTHER" id="PTHR11945">
    <property type="entry name" value="MADS BOX PROTEIN"/>
    <property type="match status" value="1"/>
</dbReference>
<evidence type="ECO:0000313" key="8">
    <source>
        <dbReference type="Proteomes" id="UP000634136"/>
    </source>
</evidence>
<feature type="domain" description="MADS-box" evidence="6">
    <location>
        <begin position="63"/>
        <end position="111"/>
    </location>
</feature>
<dbReference type="InterPro" id="IPR036879">
    <property type="entry name" value="TF_MADSbox_sf"/>
</dbReference>
<dbReference type="CDD" id="cd00266">
    <property type="entry name" value="MADS_SRF_like"/>
    <property type="match status" value="1"/>
</dbReference>
<dbReference type="Proteomes" id="UP000634136">
    <property type="component" value="Unassembled WGS sequence"/>
</dbReference>
<evidence type="ECO:0000256" key="3">
    <source>
        <dbReference type="ARBA" id="ARBA00023125"/>
    </source>
</evidence>
<evidence type="ECO:0000313" key="7">
    <source>
        <dbReference type="EMBL" id="KAF7818029.1"/>
    </source>
</evidence>
<keyword evidence="5" id="KW-0539">Nucleus</keyword>
<protein>
    <submittedName>
        <fullName evidence="7">Agamous-like MADS-box protein AGL80</fullName>
    </submittedName>
</protein>
<comment type="caution">
    <text evidence="7">The sequence shown here is derived from an EMBL/GenBank/DDBJ whole genome shotgun (WGS) entry which is preliminary data.</text>
</comment>
<dbReference type="EMBL" id="JAAIUW010000008">
    <property type="protein sequence ID" value="KAF7818029.1"/>
    <property type="molecule type" value="Genomic_DNA"/>
</dbReference>